<protein>
    <submittedName>
        <fullName evidence="2">Uncharacterized protein</fullName>
    </submittedName>
</protein>
<dbReference type="AlphaFoldDB" id="C1LII5"/>
<reference evidence="2" key="2">
    <citation type="submission" date="2009-03" db="EMBL/GenBank/DDBJ databases">
        <authorList>
            <person name="Gang L."/>
        </authorList>
    </citation>
    <scope>NUCLEOTIDE SEQUENCE</scope>
    <source>
        <strain evidence="2">Anhui</strain>
    </source>
</reference>
<evidence type="ECO:0000256" key="1">
    <source>
        <dbReference type="SAM" id="Phobius"/>
    </source>
</evidence>
<keyword evidence="1" id="KW-1133">Transmembrane helix</keyword>
<keyword evidence="1" id="KW-0472">Membrane</keyword>
<organism evidence="2">
    <name type="scientific">Schistosoma japonicum</name>
    <name type="common">Blood fluke</name>
    <dbReference type="NCBI Taxonomy" id="6182"/>
    <lineage>
        <taxon>Eukaryota</taxon>
        <taxon>Metazoa</taxon>
        <taxon>Spiralia</taxon>
        <taxon>Lophotrochozoa</taxon>
        <taxon>Platyhelminthes</taxon>
        <taxon>Trematoda</taxon>
        <taxon>Digenea</taxon>
        <taxon>Strigeidida</taxon>
        <taxon>Schistosomatoidea</taxon>
        <taxon>Schistosomatidae</taxon>
        <taxon>Schistosoma</taxon>
    </lineage>
</organism>
<proteinExistence type="evidence at transcript level"/>
<name>C1LII5_SCHJA</name>
<reference evidence="2" key="1">
    <citation type="journal article" date="2009" name="Nature">
        <title>The Schistosoma japonicum genome reveals features of host-parasite interplay.</title>
        <authorList>
            <person name="Liu F."/>
            <person name="Zhou Y."/>
            <person name="Wang Z.Q."/>
            <person name="Lu G."/>
            <person name="Zheng H."/>
            <person name="Brindley P.J."/>
            <person name="McManus D.P."/>
            <person name="Blair D."/>
            <person name="Zhang Q.H."/>
            <person name="Zhong Y."/>
            <person name="Wang S."/>
            <person name="Han Z.G."/>
            <person name="Chen Z."/>
        </authorList>
    </citation>
    <scope>NUCLEOTIDE SEQUENCE</scope>
    <source>
        <strain evidence="2">Anhui</strain>
    </source>
</reference>
<evidence type="ECO:0000313" key="2">
    <source>
        <dbReference type="EMBL" id="CAX74513.1"/>
    </source>
</evidence>
<feature type="transmembrane region" description="Helical" evidence="1">
    <location>
        <begin position="7"/>
        <end position="28"/>
    </location>
</feature>
<sequence length="80" mass="9193">MDRKLRIIIITVVLLLLCGFGFFVYLFVTHKNTTQNTTTNQIQSDSATTKIDDAHVDLLQQPLNQNQVHEPTEDQQHNQT</sequence>
<keyword evidence="1" id="KW-0812">Transmembrane</keyword>
<dbReference type="EMBL" id="FN318785">
    <property type="protein sequence ID" value="CAX74513.1"/>
    <property type="molecule type" value="mRNA"/>
</dbReference>
<accession>C1LII5</accession>